<dbReference type="NCBIfam" id="NF002223">
    <property type="entry name" value="PRK01117.1"/>
    <property type="match status" value="1"/>
</dbReference>
<feature type="binding site" description="in other chain" evidence="8">
    <location>
        <position position="223"/>
    </location>
    <ligand>
        <name>IMP</name>
        <dbReference type="ChEBI" id="CHEBI:58053"/>
        <note>ligand shared between dimeric partners</note>
    </ligand>
</feature>
<sequence>MAVVALIGAQWGDEGKGHLVDLLANHARLVVRYGGGNNAGHTVVNHLGTFKLHLVPSGIFDNATVNVIGPGVVINPEVLIQELKELQERGIDISKLFVSDRAHVIMPYHVMLDQLQEDARGEDKIGTTGRGIGPAYADKMSRSGIRMGDLLHEETLLNRLRGVLEEKNRILTRLYNARPLSLHDTYLRYLDLGHQLAEQITNVHPIIYRAIDKDIPILLEGAQGVLLDVDHGTYPYVTSSPPGAAGACQGSGIAPTMLNSVIGVFKAYTTRVGEGPFPTELPEGAEADILRQIGTAWAEVGTTTGRLRRVGWFDAVMARYAVQINGIDTLAITKLDVLDTMPKIKICVGYRLHDAELEHPPATIAVLDQVEPIYEELPGWMSPTSSARRFQDLPERAQTYVARLCQLVGARLGIVSIGPEREQTILVSEIF</sequence>
<dbReference type="CDD" id="cd03108">
    <property type="entry name" value="AdSS"/>
    <property type="match status" value="1"/>
</dbReference>
<evidence type="ECO:0000256" key="9">
    <source>
        <dbReference type="PROSITE-ProRule" id="PRU10134"/>
    </source>
</evidence>
<dbReference type="GO" id="GO:0004019">
    <property type="term" value="F:adenylosuccinate synthase activity"/>
    <property type="evidence" value="ECO:0007669"/>
    <property type="project" value="UniProtKB-UniRule"/>
</dbReference>
<keyword evidence="2 8" id="KW-0436">Ligase</keyword>
<dbReference type="InterPro" id="IPR001114">
    <property type="entry name" value="Adenylosuccinate_synthetase"/>
</dbReference>
<accession>A0A2A6RI13</accession>
<dbReference type="InterPro" id="IPR042110">
    <property type="entry name" value="Adenylosuccinate_synth_dom2"/>
</dbReference>
<dbReference type="FunFam" id="3.90.170.10:FF:000001">
    <property type="entry name" value="Adenylosuccinate synthetase"/>
    <property type="match status" value="1"/>
</dbReference>
<keyword evidence="8" id="KW-0963">Cytoplasm</keyword>
<dbReference type="GO" id="GO:0005525">
    <property type="term" value="F:GTP binding"/>
    <property type="evidence" value="ECO:0007669"/>
    <property type="project" value="UniProtKB-UniRule"/>
</dbReference>
<evidence type="ECO:0000256" key="5">
    <source>
        <dbReference type="ARBA" id="ARBA00022755"/>
    </source>
</evidence>
<feature type="binding site" evidence="8">
    <location>
        <position position="40"/>
    </location>
    <ligand>
        <name>Mg(2+)</name>
        <dbReference type="ChEBI" id="CHEBI:18420"/>
    </ligand>
</feature>
<feature type="binding site" description="in other chain" evidence="8">
    <location>
        <position position="306"/>
    </location>
    <ligand>
        <name>IMP</name>
        <dbReference type="ChEBI" id="CHEBI:58053"/>
        <note>ligand shared between dimeric partners</note>
    </ligand>
</feature>
<keyword evidence="6 8" id="KW-0460">Magnesium</keyword>
<evidence type="ECO:0000256" key="10">
    <source>
        <dbReference type="RuleBase" id="RU000520"/>
    </source>
</evidence>
<comment type="subcellular location">
    <subcellularLocation>
        <location evidence="8">Cytoplasm</location>
    </subcellularLocation>
</comment>
<feature type="binding site" evidence="8">
    <location>
        <begin position="302"/>
        <end position="308"/>
    </location>
    <ligand>
        <name>substrate</name>
    </ligand>
</feature>
<dbReference type="Gene3D" id="3.40.440.10">
    <property type="entry name" value="Adenylosuccinate Synthetase, subunit A, domain 1"/>
    <property type="match status" value="1"/>
</dbReference>
<feature type="binding site" description="in other chain" evidence="8">
    <location>
        <position position="238"/>
    </location>
    <ligand>
        <name>IMP</name>
        <dbReference type="ChEBI" id="CHEBI:58053"/>
        <note>ligand shared between dimeric partners</note>
    </ligand>
</feature>
<evidence type="ECO:0000313" key="11">
    <source>
        <dbReference type="EMBL" id="PDW02525.1"/>
    </source>
</evidence>
<dbReference type="GO" id="GO:0005737">
    <property type="term" value="C:cytoplasm"/>
    <property type="evidence" value="ECO:0007669"/>
    <property type="project" value="UniProtKB-SubCell"/>
</dbReference>
<feature type="binding site" evidence="8">
    <location>
        <begin position="334"/>
        <end position="336"/>
    </location>
    <ligand>
        <name>GTP</name>
        <dbReference type="ChEBI" id="CHEBI:37565"/>
    </ligand>
</feature>
<dbReference type="UniPathway" id="UPA00075">
    <property type="reaction ID" value="UER00335"/>
</dbReference>
<comment type="catalytic activity">
    <reaction evidence="8 10">
        <text>IMP + L-aspartate + GTP = N(6)-(1,2-dicarboxyethyl)-AMP + GDP + phosphate + 2 H(+)</text>
        <dbReference type="Rhea" id="RHEA:15753"/>
        <dbReference type="ChEBI" id="CHEBI:15378"/>
        <dbReference type="ChEBI" id="CHEBI:29991"/>
        <dbReference type="ChEBI" id="CHEBI:37565"/>
        <dbReference type="ChEBI" id="CHEBI:43474"/>
        <dbReference type="ChEBI" id="CHEBI:57567"/>
        <dbReference type="ChEBI" id="CHEBI:58053"/>
        <dbReference type="ChEBI" id="CHEBI:58189"/>
        <dbReference type="EC" id="6.3.4.4"/>
    </reaction>
</comment>
<keyword evidence="5 8" id="KW-0658">Purine biosynthesis</keyword>
<dbReference type="PROSITE" id="PS01266">
    <property type="entry name" value="ADENYLOSUCCIN_SYN_1"/>
    <property type="match status" value="1"/>
</dbReference>
<evidence type="ECO:0000256" key="1">
    <source>
        <dbReference type="ARBA" id="ARBA00011738"/>
    </source>
</evidence>
<dbReference type="NCBIfam" id="TIGR00184">
    <property type="entry name" value="purA"/>
    <property type="match status" value="1"/>
</dbReference>
<protein>
    <recommendedName>
        <fullName evidence="8 10">Adenylosuccinate synthetase</fullName>
        <shortName evidence="8">AMPSase</shortName>
        <shortName evidence="8">AdSS</shortName>
        <ecNumber evidence="8 10">6.3.4.4</ecNumber>
    </recommendedName>
    <alternativeName>
        <fullName evidence="8">IMP--aspartate ligase</fullName>
    </alternativeName>
</protein>
<dbReference type="Gene3D" id="1.10.300.10">
    <property type="entry name" value="Adenylosuccinate Synthetase, subunit A, domain 2"/>
    <property type="match status" value="1"/>
</dbReference>
<feature type="binding site" description="in other chain" evidence="8">
    <location>
        <begin position="38"/>
        <end position="41"/>
    </location>
    <ligand>
        <name>IMP</name>
        <dbReference type="ChEBI" id="CHEBI:58053"/>
        <note>ligand shared between dimeric partners</note>
    </ligand>
</feature>
<dbReference type="SMART" id="SM00788">
    <property type="entry name" value="Adenylsucc_synt"/>
    <property type="match status" value="1"/>
</dbReference>
<dbReference type="Proteomes" id="UP000220527">
    <property type="component" value="Unassembled WGS sequence"/>
</dbReference>
<evidence type="ECO:0000256" key="6">
    <source>
        <dbReference type="ARBA" id="ARBA00022842"/>
    </source>
</evidence>
<dbReference type="AlphaFoldDB" id="A0A2A6RI13"/>
<dbReference type="InterPro" id="IPR042109">
    <property type="entry name" value="Adenylosuccinate_synth_dom1"/>
</dbReference>
<dbReference type="Pfam" id="PF00709">
    <property type="entry name" value="Adenylsucc_synt"/>
    <property type="match status" value="1"/>
</dbReference>
<reference evidence="12" key="1">
    <citation type="submission" date="2017-08" db="EMBL/GenBank/DDBJ databases">
        <authorList>
            <person name="Grouzdev D.S."/>
            <person name="Gaisin V.A."/>
            <person name="Rysina M.S."/>
            <person name="Gorlenko V.M."/>
        </authorList>
    </citation>
    <scope>NUCLEOTIDE SEQUENCE [LARGE SCALE GENOMIC DNA]</scope>
    <source>
        <strain evidence="12">Kir15-3F</strain>
    </source>
</reference>
<dbReference type="GO" id="GO:0046040">
    <property type="term" value="P:IMP metabolic process"/>
    <property type="evidence" value="ECO:0007669"/>
    <property type="project" value="TreeGrafter"/>
</dbReference>
<keyword evidence="12" id="KW-1185">Reference proteome</keyword>
<proteinExistence type="inferred from homology"/>
<dbReference type="HAMAP" id="MF_00011">
    <property type="entry name" value="Adenylosucc_synth"/>
    <property type="match status" value="1"/>
</dbReference>
<evidence type="ECO:0000313" key="12">
    <source>
        <dbReference type="Proteomes" id="UP000220527"/>
    </source>
</evidence>
<evidence type="ECO:0000256" key="2">
    <source>
        <dbReference type="ARBA" id="ARBA00022598"/>
    </source>
</evidence>
<dbReference type="EMBL" id="NQWI01000063">
    <property type="protein sequence ID" value="PDW02525.1"/>
    <property type="molecule type" value="Genomic_DNA"/>
</dbReference>
<comment type="similarity">
    <text evidence="8 10">Belongs to the adenylosuccinate synthetase family.</text>
</comment>
<comment type="subunit">
    <text evidence="1 8">Homodimer.</text>
</comment>
<feature type="binding site" evidence="8">
    <location>
        <begin position="40"/>
        <end position="42"/>
    </location>
    <ligand>
        <name>GTP</name>
        <dbReference type="ChEBI" id="CHEBI:37565"/>
    </ligand>
</feature>
<feature type="binding site" evidence="8">
    <location>
        <begin position="416"/>
        <end position="418"/>
    </location>
    <ligand>
        <name>GTP</name>
        <dbReference type="ChEBI" id="CHEBI:37565"/>
    </ligand>
</feature>
<comment type="pathway">
    <text evidence="8 10">Purine metabolism; AMP biosynthesis via de novo pathway; AMP from IMP: step 1/2.</text>
</comment>
<organism evidence="11 12">
    <name type="scientific">Candidatus Viridilinea mediisalina</name>
    <dbReference type="NCBI Taxonomy" id="2024553"/>
    <lineage>
        <taxon>Bacteria</taxon>
        <taxon>Bacillati</taxon>
        <taxon>Chloroflexota</taxon>
        <taxon>Chloroflexia</taxon>
        <taxon>Chloroflexales</taxon>
        <taxon>Chloroflexineae</taxon>
        <taxon>Oscillochloridaceae</taxon>
        <taxon>Candidatus Viridilinea</taxon>
    </lineage>
</organism>
<dbReference type="SUPFAM" id="SSF52540">
    <property type="entry name" value="P-loop containing nucleoside triphosphate hydrolases"/>
    <property type="match status" value="1"/>
</dbReference>
<evidence type="ECO:0000256" key="7">
    <source>
        <dbReference type="ARBA" id="ARBA00023134"/>
    </source>
</evidence>
<comment type="caution">
    <text evidence="11">The sequence shown here is derived from an EMBL/GenBank/DDBJ whole genome shotgun (WGS) entry which is preliminary data.</text>
</comment>
<feature type="binding site" evidence="8">
    <location>
        <position position="13"/>
    </location>
    <ligand>
        <name>Mg(2+)</name>
        <dbReference type="ChEBI" id="CHEBI:18420"/>
    </ligand>
</feature>
<feature type="binding site" evidence="8">
    <location>
        <begin position="12"/>
        <end position="18"/>
    </location>
    <ligand>
        <name>GTP</name>
        <dbReference type="ChEBI" id="CHEBI:37565"/>
    </ligand>
</feature>
<dbReference type="FunFam" id="1.10.300.10:FF:000001">
    <property type="entry name" value="Adenylosuccinate synthetase"/>
    <property type="match status" value="1"/>
</dbReference>
<dbReference type="PROSITE" id="PS00513">
    <property type="entry name" value="ADENYLOSUCCIN_SYN_2"/>
    <property type="match status" value="1"/>
</dbReference>
<dbReference type="OrthoDB" id="9807553at2"/>
<dbReference type="InterPro" id="IPR033128">
    <property type="entry name" value="Adenylosuccin_syn_Lys_AS"/>
</dbReference>
<feature type="active site" description="Proton donor" evidence="8">
    <location>
        <position position="41"/>
    </location>
</feature>
<evidence type="ECO:0000256" key="3">
    <source>
        <dbReference type="ARBA" id="ARBA00022723"/>
    </source>
</evidence>
<dbReference type="InterPro" id="IPR042111">
    <property type="entry name" value="Adenylosuccinate_synth_dom3"/>
</dbReference>
<evidence type="ECO:0000256" key="8">
    <source>
        <dbReference type="HAMAP-Rule" id="MF_00011"/>
    </source>
</evidence>
<feature type="binding site" description="in other chain" evidence="8">
    <location>
        <begin position="13"/>
        <end position="16"/>
    </location>
    <ligand>
        <name>IMP</name>
        <dbReference type="ChEBI" id="CHEBI:58053"/>
        <note>ligand shared between dimeric partners</note>
    </ligand>
</feature>
<comment type="function">
    <text evidence="8">Plays an important role in the de novo pathway of purine nucleotide biosynthesis. Catalyzes the first committed step in the biosynthesis of AMP from IMP.</text>
</comment>
<dbReference type="PANTHER" id="PTHR11846">
    <property type="entry name" value="ADENYLOSUCCINATE SYNTHETASE"/>
    <property type="match status" value="1"/>
</dbReference>
<keyword evidence="3 8" id="KW-0479">Metal-binding</keyword>
<comment type="cofactor">
    <cofactor evidence="8">
        <name>Mg(2+)</name>
        <dbReference type="ChEBI" id="CHEBI:18420"/>
    </cofactor>
    <text evidence="8">Binds 1 Mg(2+) ion per subunit.</text>
</comment>
<keyword evidence="4 8" id="KW-0547">Nucleotide-binding</keyword>
<dbReference type="Gene3D" id="3.90.170.10">
    <property type="entry name" value="Adenylosuccinate Synthetase, subunit A, domain 3"/>
    <property type="match status" value="1"/>
</dbReference>
<dbReference type="PANTHER" id="PTHR11846:SF0">
    <property type="entry name" value="ADENYLOSUCCINATE SYNTHETASE"/>
    <property type="match status" value="1"/>
</dbReference>
<evidence type="ECO:0000256" key="4">
    <source>
        <dbReference type="ARBA" id="ARBA00022741"/>
    </source>
</evidence>
<keyword evidence="7 8" id="KW-0342">GTP-binding</keyword>
<feature type="active site" evidence="9">
    <location>
        <position position="139"/>
    </location>
</feature>
<dbReference type="GO" id="GO:0000287">
    <property type="term" value="F:magnesium ion binding"/>
    <property type="evidence" value="ECO:0007669"/>
    <property type="project" value="UniProtKB-UniRule"/>
</dbReference>
<dbReference type="GO" id="GO:0044208">
    <property type="term" value="P:'de novo' AMP biosynthetic process"/>
    <property type="evidence" value="ECO:0007669"/>
    <property type="project" value="UniProtKB-UniRule"/>
</dbReference>
<dbReference type="InterPro" id="IPR018220">
    <property type="entry name" value="Adenylosuccin_syn_GTP-bd"/>
</dbReference>
<gene>
    <name evidence="8" type="primary">purA</name>
    <name evidence="11" type="ORF">CJ255_13485</name>
</gene>
<feature type="active site" description="Proton acceptor" evidence="8">
    <location>
        <position position="13"/>
    </location>
</feature>
<dbReference type="InterPro" id="IPR027417">
    <property type="entry name" value="P-loop_NTPase"/>
</dbReference>
<feature type="binding site" description="in other chain" evidence="8">
    <location>
        <position position="128"/>
    </location>
    <ligand>
        <name>IMP</name>
        <dbReference type="ChEBI" id="CHEBI:58053"/>
        <note>ligand shared between dimeric partners</note>
    </ligand>
</feature>
<feature type="binding site" evidence="8">
    <location>
        <position position="308"/>
    </location>
    <ligand>
        <name>GTP</name>
        <dbReference type="ChEBI" id="CHEBI:37565"/>
    </ligand>
</feature>
<feature type="binding site" evidence="8">
    <location>
        <position position="142"/>
    </location>
    <ligand>
        <name>IMP</name>
        <dbReference type="ChEBI" id="CHEBI:58053"/>
        <note>ligand shared between dimeric partners</note>
    </ligand>
</feature>
<dbReference type="EC" id="6.3.4.4" evidence="8 10"/>
<name>A0A2A6RI13_9CHLR</name>
<dbReference type="RefSeq" id="WP_097644630.1">
    <property type="nucleotide sequence ID" value="NZ_NQWI01000063.1"/>
</dbReference>